<dbReference type="EMBL" id="KN834766">
    <property type="protein sequence ID" value="KIK62790.1"/>
    <property type="molecule type" value="Genomic_DNA"/>
</dbReference>
<gene>
    <name evidence="3" type="ORF">GYMLUDRAFT_242432</name>
</gene>
<dbReference type="AlphaFoldDB" id="A0A0D0BFU1"/>
<evidence type="ECO:0000256" key="1">
    <source>
        <dbReference type="SAM" id="MobiDB-lite"/>
    </source>
</evidence>
<keyword evidence="2" id="KW-0472">Membrane</keyword>
<dbReference type="OrthoDB" id="3259206at2759"/>
<dbReference type="HOGENOM" id="CLU_044614_9_2_1"/>
<feature type="compositionally biased region" description="Basic and acidic residues" evidence="1">
    <location>
        <begin position="274"/>
        <end position="288"/>
    </location>
</feature>
<sequence>MFLLSTAYWMASISTLIQLIQAWFLSPNPDLRSAPNYLPFFNAMVSINYILTDGVVVWRAWVIYSVDGTKALAVCICMLFLTTASAAATIAIRIAMIIINTQTGELFNRLNHGINVTQVGTLLLSVLTNSITTSLILIKAWRNRAESLDNLDATADICARVGRIYTLLIETGILYTLSCLTMLVSSVIPLKDGTLGDLYTPVNSQIAGIYPVAVLLLIIHDQTNNKTTEAFAFRVHRTDIDPSIQQAQLISTMRFDHQSIISLRSCTFEVHRSLPEDSDAPGHTKHDVNSLPPIHSTDISLGDIRESV</sequence>
<protein>
    <submittedName>
        <fullName evidence="3">Uncharacterized protein</fullName>
    </submittedName>
</protein>
<evidence type="ECO:0000313" key="3">
    <source>
        <dbReference type="EMBL" id="KIK62790.1"/>
    </source>
</evidence>
<feature type="transmembrane region" description="Helical" evidence="2">
    <location>
        <begin position="119"/>
        <end position="138"/>
    </location>
</feature>
<keyword evidence="2" id="KW-1133">Transmembrane helix</keyword>
<feature type="transmembrane region" description="Helical" evidence="2">
    <location>
        <begin position="7"/>
        <end position="25"/>
    </location>
</feature>
<feature type="region of interest" description="Disordered" evidence="1">
    <location>
        <begin position="274"/>
        <end position="308"/>
    </location>
</feature>
<feature type="transmembrane region" description="Helical" evidence="2">
    <location>
        <begin position="37"/>
        <end position="59"/>
    </location>
</feature>
<name>A0A0D0BFU1_9AGAR</name>
<organism evidence="3 4">
    <name type="scientific">Collybiopsis luxurians FD-317 M1</name>
    <dbReference type="NCBI Taxonomy" id="944289"/>
    <lineage>
        <taxon>Eukaryota</taxon>
        <taxon>Fungi</taxon>
        <taxon>Dikarya</taxon>
        <taxon>Basidiomycota</taxon>
        <taxon>Agaricomycotina</taxon>
        <taxon>Agaricomycetes</taxon>
        <taxon>Agaricomycetidae</taxon>
        <taxon>Agaricales</taxon>
        <taxon>Marasmiineae</taxon>
        <taxon>Omphalotaceae</taxon>
        <taxon>Collybiopsis</taxon>
        <taxon>Collybiopsis luxurians</taxon>
    </lineage>
</organism>
<keyword evidence="4" id="KW-1185">Reference proteome</keyword>
<evidence type="ECO:0000256" key="2">
    <source>
        <dbReference type="SAM" id="Phobius"/>
    </source>
</evidence>
<keyword evidence="2" id="KW-0812">Transmembrane</keyword>
<accession>A0A0D0BFU1</accession>
<dbReference type="Proteomes" id="UP000053593">
    <property type="component" value="Unassembled WGS sequence"/>
</dbReference>
<feature type="transmembrane region" description="Helical" evidence="2">
    <location>
        <begin position="202"/>
        <end position="219"/>
    </location>
</feature>
<evidence type="ECO:0000313" key="4">
    <source>
        <dbReference type="Proteomes" id="UP000053593"/>
    </source>
</evidence>
<feature type="transmembrane region" description="Helical" evidence="2">
    <location>
        <begin position="167"/>
        <end position="190"/>
    </location>
</feature>
<feature type="transmembrane region" description="Helical" evidence="2">
    <location>
        <begin position="71"/>
        <end position="99"/>
    </location>
</feature>
<reference evidence="3 4" key="1">
    <citation type="submission" date="2014-04" db="EMBL/GenBank/DDBJ databases">
        <title>Evolutionary Origins and Diversification of the Mycorrhizal Mutualists.</title>
        <authorList>
            <consortium name="DOE Joint Genome Institute"/>
            <consortium name="Mycorrhizal Genomics Consortium"/>
            <person name="Kohler A."/>
            <person name="Kuo A."/>
            <person name="Nagy L.G."/>
            <person name="Floudas D."/>
            <person name="Copeland A."/>
            <person name="Barry K.W."/>
            <person name="Cichocki N."/>
            <person name="Veneault-Fourrey C."/>
            <person name="LaButti K."/>
            <person name="Lindquist E.A."/>
            <person name="Lipzen A."/>
            <person name="Lundell T."/>
            <person name="Morin E."/>
            <person name="Murat C."/>
            <person name="Riley R."/>
            <person name="Ohm R."/>
            <person name="Sun H."/>
            <person name="Tunlid A."/>
            <person name="Henrissat B."/>
            <person name="Grigoriev I.V."/>
            <person name="Hibbett D.S."/>
            <person name="Martin F."/>
        </authorList>
    </citation>
    <scope>NUCLEOTIDE SEQUENCE [LARGE SCALE GENOMIC DNA]</scope>
    <source>
        <strain evidence="3 4">FD-317 M1</strain>
    </source>
</reference>
<proteinExistence type="predicted"/>